<dbReference type="PIR" id="F75010">
    <property type="entry name" value="F75010"/>
</dbReference>
<reference evidence="2 4" key="5">
    <citation type="journal article" date="2012" name="Curr. Microbiol.">
        <title>Re-annotation of two hyperthermophilic archaea Pyrococcus abyssi GE5 and Pyrococcus furiosus DSM 3638.</title>
        <authorList>
            <person name="Gao J."/>
            <person name="Wang J."/>
        </authorList>
    </citation>
    <scope>GENOME REANNOTATION</scope>
    <source>
        <strain evidence="2">GE5</strain>
        <strain evidence="4">GE5 / Orsay</strain>
    </source>
</reference>
<protein>
    <submittedName>
        <fullName evidence="1">Uncharacterized protein</fullName>
    </submittedName>
</protein>
<evidence type="ECO:0000313" key="4">
    <source>
        <dbReference type="Proteomes" id="UP000009139"/>
    </source>
</evidence>
<reference evidence="1" key="3">
    <citation type="journal article" date="2001" name="Genome Res.">
        <title>Genome evolution at the genus level: comparison of three complete genomes of hyperthermophilic archaea.</title>
        <authorList>
            <person name="Lecompte O."/>
            <person name="Ripp R."/>
            <person name="Puzos-Barbe V."/>
            <person name="Duprat S."/>
            <person name="Heilig R."/>
            <person name="Dietrich J."/>
            <person name="Thierry J.C."/>
            <person name="Poch O."/>
        </authorList>
    </citation>
    <scope>NUCLEOTIDE SEQUENCE</scope>
    <source>
        <strain evidence="1">Orsay</strain>
    </source>
</reference>
<evidence type="ECO:0000313" key="2">
    <source>
        <dbReference type="EMBL" id="CCE71081.1"/>
    </source>
</evidence>
<dbReference type="eggNOG" id="arCOG05860">
    <property type="taxonomic scope" value="Archaea"/>
</dbReference>
<proteinExistence type="predicted"/>
<dbReference type="AlphaFoldDB" id="Q9UY88"/>
<accession>Q9UY88</accession>
<dbReference type="HOGENOM" id="CLU_122702_0_0_2"/>
<dbReference type="Proteomes" id="UP000009139">
    <property type="component" value="Chromosome"/>
</dbReference>
<evidence type="ECO:0000313" key="3">
    <source>
        <dbReference type="Proteomes" id="UP000000810"/>
    </source>
</evidence>
<reference evidence="1 3" key="4">
    <citation type="journal article" date="2003" name="Mol. Microbiol.">
        <title>An integrated analysis of the genome of the hyperthermophilic archaeon Pyrococcus abyssi.</title>
        <authorList>
            <person name="Cohen G."/>
            <person name="Barbe V."/>
            <person name="Flament D."/>
            <person name="Galperin M."/>
            <person name="Heilig R."/>
            <person name="Ripp R."/>
            <person name="Lecompte O."/>
            <person name="Prieur D."/>
            <person name="Poch O."/>
            <person name="Quellerou J."/>
            <person name="Thierry J.C."/>
            <person name="Van der Oost J."/>
            <person name="Weissenbach J."/>
            <person name="Zivanovic Y."/>
            <person name="Forterre P."/>
        </authorList>
    </citation>
    <scope>NUCLEOTIDE SEQUENCE [LARGE SCALE GENOMIC DNA]</scope>
    <source>
        <strain evidence="3">GE5 / Orsay</strain>
        <strain evidence="1">Orsay</strain>
    </source>
</reference>
<reference evidence="1" key="2">
    <citation type="journal article" date="2000" name="J. Mol. Biol.">
        <title>Archaeal homologs of eukaryotic methylation guide small nucleolar RNAs: lessons from the Pyrococcus genomes.</title>
        <authorList>
            <person name="Gaspin C."/>
            <person name="Cavaille J."/>
            <person name="Erauso G."/>
        </authorList>
    </citation>
    <scope>NUCLEOTIDE SEQUENCE</scope>
    <source>
        <strain evidence="1">Orsay</strain>
    </source>
</reference>
<dbReference type="OrthoDB" id="84940at2157"/>
<dbReference type="RefSeq" id="WP_010868738.1">
    <property type="nucleotide sequence ID" value="NC_000868.1"/>
</dbReference>
<evidence type="ECO:0000313" key="1">
    <source>
        <dbReference type="EMBL" id="CAB50524.1"/>
    </source>
</evidence>
<dbReference type="PATRIC" id="fig|272844.11.peg.1730"/>
<dbReference type="KEGG" id="pab:PAB1286"/>
<dbReference type="Proteomes" id="UP000000810">
    <property type="component" value="Chromosome"/>
</dbReference>
<reference evidence="1" key="1">
    <citation type="submission" date="1999-07" db="EMBL/GenBank/DDBJ databases">
        <authorList>
            <person name="Genoscope"/>
        </authorList>
    </citation>
    <scope>NUCLEOTIDE SEQUENCE</scope>
    <source>
        <strain evidence="1">Orsay</strain>
    </source>
</reference>
<name>Q9UY88_PYRAB</name>
<sequence>MRRVKLGHHYYYIVTPEDLKNGKYKGKNVVLEGEIKEKPLIEFLPMELPSYRTTFEIFGFKVEFSGTPYIKLGDKVKVYGVFVGDGIIARAIETEGAIYLTEE</sequence>
<gene>
    <name evidence="1" type="ordered locus">PAB1286</name>
</gene>
<organism evidence="1 3">
    <name type="scientific">Pyrococcus abyssi (strain GE5 / Orsay)</name>
    <dbReference type="NCBI Taxonomy" id="272844"/>
    <lineage>
        <taxon>Archaea</taxon>
        <taxon>Methanobacteriati</taxon>
        <taxon>Methanobacteriota</taxon>
        <taxon>Thermococci</taxon>
        <taxon>Thermococcales</taxon>
        <taxon>Thermococcaceae</taxon>
        <taxon>Pyrococcus</taxon>
    </lineage>
</organism>
<keyword evidence="3" id="KW-1185">Reference proteome</keyword>
<dbReference type="STRING" id="272844.PAB1286"/>
<dbReference type="EMBL" id="AJ248288">
    <property type="protein sequence ID" value="CAB50524.1"/>
    <property type="molecule type" value="Genomic_DNA"/>
</dbReference>
<dbReference type="EMBL" id="HE613800">
    <property type="protein sequence ID" value="CCE71081.1"/>
    <property type="molecule type" value="Genomic_DNA"/>
</dbReference>